<keyword evidence="3 6" id="KW-0812">Transmembrane</keyword>
<dbReference type="InterPro" id="IPR020846">
    <property type="entry name" value="MFS_dom"/>
</dbReference>
<evidence type="ECO:0000256" key="6">
    <source>
        <dbReference type="SAM" id="Phobius"/>
    </source>
</evidence>
<feature type="transmembrane region" description="Helical" evidence="6">
    <location>
        <begin position="106"/>
        <end position="128"/>
    </location>
</feature>
<keyword evidence="4 6" id="KW-1133">Transmembrane helix</keyword>
<feature type="domain" description="Major facilitator superfamily (MFS) profile" evidence="7">
    <location>
        <begin position="12"/>
        <end position="463"/>
    </location>
</feature>
<dbReference type="Proteomes" id="UP001143747">
    <property type="component" value="Unassembled WGS sequence"/>
</dbReference>
<dbReference type="GO" id="GO:0016020">
    <property type="term" value="C:membrane"/>
    <property type="evidence" value="ECO:0007669"/>
    <property type="project" value="UniProtKB-SubCell"/>
</dbReference>
<feature type="transmembrane region" description="Helical" evidence="6">
    <location>
        <begin position="297"/>
        <end position="319"/>
    </location>
</feature>
<feature type="transmembrane region" description="Helical" evidence="6">
    <location>
        <begin position="331"/>
        <end position="350"/>
    </location>
</feature>
<name>A0A9Q4KTB2_9EURY</name>
<feature type="transmembrane region" description="Helical" evidence="6">
    <location>
        <begin position="36"/>
        <end position="61"/>
    </location>
</feature>
<keyword evidence="5 6" id="KW-0472">Membrane</keyword>
<keyword evidence="9" id="KW-1185">Reference proteome</keyword>
<reference evidence="8" key="1">
    <citation type="submission" date="2022-01" db="EMBL/GenBank/DDBJ databases">
        <title>Draft genome of Methanogenium marinum DSM 15558.</title>
        <authorList>
            <person name="Chen S.-C."/>
            <person name="You Y.-T."/>
        </authorList>
    </citation>
    <scope>NUCLEOTIDE SEQUENCE</scope>
    <source>
        <strain evidence="8">DSM 15558</strain>
    </source>
</reference>
<feature type="transmembrane region" description="Helical" evidence="6">
    <location>
        <begin position="227"/>
        <end position="246"/>
    </location>
</feature>
<feature type="transmembrane region" description="Helical" evidence="6">
    <location>
        <begin position="407"/>
        <end position="426"/>
    </location>
</feature>
<dbReference type="AlphaFoldDB" id="A0A9Q4KTB2"/>
<proteinExistence type="predicted"/>
<dbReference type="Gene3D" id="1.20.1250.20">
    <property type="entry name" value="MFS general substrate transporter like domains"/>
    <property type="match status" value="1"/>
</dbReference>
<evidence type="ECO:0000259" key="7">
    <source>
        <dbReference type="PROSITE" id="PS50850"/>
    </source>
</evidence>
<dbReference type="InterPro" id="IPR011701">
    <property type="entry name" value="MFS"/>
</dbReference>
<comment type="subcellular location">
    <subcellularLocation>
        <location evidence="1">Membrane</location>
        <topology evidence="1">Multi-pass membrane protein</topology>
    </subcellularLocation>
</comment>
<feature type="transmembrane region" description="Helical" evidence="6">
    <location>
        <begin position="168"/>
        <end position="190"/>
    </location>
</feature>
<dbReference type="FunFam" id="1.20.1250.20:FF:000503">
    <property type="entry name" value="Drug resistance transporter, EmrB/QacA subfamily"/>
    <property type="match status" value="1"/>
</dbReference>
<evidence type="ECO:0000313" key="8">
    <source>
        <dbReference type="EMBL" id="MDE4908329.1"/>
    </source>
</evidence>
<feature type="transmembrane region" description="Helical" evidence="6">
    <location>
        <begin position="140"/>
        <end position="162"/>
    </location>
</feature>
<sequence>MDTATPTLPKQTLTAILLAVCLASFATPFISSGVQIALPLIAAAFGVPATLLGWVPTAFLLPYAMFLLPFGKTADMLGRRRYFLTGIAIMGTGLIIAGLAPSFGFLLAGMAVAGFGSAMTFATALPLLTTNYPLRERGKIIGINTAIVYVSLAAGPFLGGIITGFLGWRALFLVTAPAILAALAVGYWVIPKDKTTAPKRAFDYPGTVIYSISLIFLIWGASHLPALWAAGIAFTGACGLMGFFFWEKQAEEPIFPVRLLRGNRAFTYSNIAALINYSSTYAVTFLLSLYLQYIRALTPQAAGTILLAQPVLMAVTAPLAGRISDRTEPRILATVGMTIVTVCLFLLSFIGGDTPFYLIFAVLMVLGLGYGIFSPPNMNSIMSSVGNAQAGIASATAATMRVLGQNLSMAIAMMTFSIVIGTVVITPNVTGELLTATHYAFVAFGFLCAAGVWFSAVRGNIRENPAEQTK</sequence>
<dbReference type="Pfam" id="PF07690">
    <property type="entry name" value="MFS_1"/>
    <property type="match status" value="1"/>
</dbReference>
<gene>
    <name evidence="8" type="ORF">L0665_06860</name>
</gene>
<evidence type="ECO:0000256" key="5">
    <source>
        <dbReference type="ARBA" id="ARBA00023136"/>
    </source>
</evidence>
<dbReference type="RefSeq" id="WP_274924961.1">
    <property type="nucleotide sequence ID" value="NZ_JAKELO010000002.1"/>
</dbReference>
<dbReference type="InterPro" id="IPR036259">
    <property type="entry name" value="MFS_trans_sf"/>
</dbReference>
<evidence type="ECO:0000313" key="9">
    <source>
        <dbReference type="Proteomes" id="UP001143747"/>
    </source>
</evidence>
<organism evidence="8 9">
    <name type="scientific">Methanogenium marinum</name>
    <dbReference type="NCBI Taxonomy" id="348610"/>
    <lineage>
        <taxon>Archaea</taxon>
        <taxon>Methanobacteriati</taxon>
        <taxon>Methanobacteriota</taxon>
        <taxon>Stenosarchaea group</taxon>
        <taxon>Methanomicrobia</taxon>
        <taxon>Methanomicrobiales</taxon>
        <taxon>Methanomicrobiaceae</taxon>
        <taxon>Methanogenium</taxon>
    </lineage>
</organism>
<evidence type="ECO:0000256" key="1">
    <source>
        <dbReference type="ARBA" id="ARBA00004141"/>
    </source>
</evidence>
<dbReference type="EMBL" id="JAKELO010000002">
    <property type="protein sequence ID" value="MDE4908329.1"/>
    <property type="molecule type" value="Genomic_DNA"/>
</dbReference>
<accession>A0A9Q4KTB2</accession>
<feature type="transmembrane region" description="Helical" evidence="6">
    <location>
        <begin position="202"/>
        <end position="221"/>
    </location>
</feature>
<evidence type="ECO:0000256" key="4">
    <source>
        <dbReference type="ARBA" id="ARBA00022989"/>
    </source>
</evidence>
<comment type="caution">
    <text evidence="8">The sequence shown here is derived from an EMBL/GenBank/DDBJ whole genome shotgun (WGS) entry which is preliminary data.</text>
</comment>
<dbReference type="GO" id="GO:0022857">
    <property type="term" value="F:transmembrane transporter activity"/>
    <property type="evidence" value="ECO:0007669"/>
    <property type="project" value="InterPro"/>
</dbReference>
<keyword evidence="2" id="KW-0813">Transport</keyword>
<dbReference type="PROSITE" id="PS50850">
    <property type="entry name" value="MFS"/>
    <property type="match status" value="1"/>
</dbReference>
<dbReference type="CDD" id="cd17321">
    <property type="entry name" value="MFS_MMR_MDR_like"/>
    <property type="match status" value="1"/>
</dbReference>
<evidence type="ECO:0000256" key="2">
    <source>
        <dbReference type="ARBA" id="ARBA00022448"/>
    </source>
</evidence>
<feature type="transmembrane region" description="Helical" evidence="6">
    <location>
        <begin position="356"/>
        <end position="373"/>
    </location>
</feature>
<protein>
    <submittedName>
        <fullName evidence="8">MFS transporter</fullName>
    </submittedName>
</protein>
<evidence type="ECO:0000256" key="3">
    <source>
        <dbReference type="ARBA" id="ARBA00022692"/>
    </source>
</evidence>
<dbReference type="PRINTS" id="PR01036">
    <property type="entry name" value="TCRTETB"/>
</dbReference>
<dbReference type="SUPFAM" id="SSF103473">
    <property type="entry name" value="MFS general substrate transporter"/>
    <property type="match status" value="1"/>
</dbReference>
<dbReference type="Gene3D" id="1.20.1720.10">
    <property type="entry name" value="Multidrug resistance protein D"/>
    <property type="match status" value="1"/>
</dbReference>
<feature type="transmembrane region" description="Helical" evidence="6">
    <location>
        <begin position="438"/>
        <end position="457"/>
    </location>
</feature>
<dbReference type="PANTHER" id="PTHR42718:SF9">
    <property type="entry name" value="MAJOR FACILITATOR SUPERFAMILY MULTIDRUG TRANSPORTER MFSC"/>
    <property type="match status" value="1"/>
</dbReference>
<feature type="transmembrane region" description="Helical" evidence="6">
    <location>
        <begin position="267"/>
        <end position="291"/>
    </location>
</feature>
<feature type="transmembrane region" description="Helical" evidence="6">
    <location>
        <begin position="82"/>
        <end position="100"/>
    </location>
</feature>
<dbReference type="PANTHER" id="PTHR42718">
    <property type="entry name" value="MAJOR FACILITATOR SUPERFAMILY MULTIDRUG TRANSPORTER MFSC"/>
    <property type="match status" value="1"/>
</dbReference>